<dbReference type="CDD" id="cd00188">
    <property type="entry name" value="TOPRIM"/>
    <property type="match status" value="1"/>
</dbReference>
<organism evidence="2 3">
    <name type="scientific">Micromonospora echinofusca</name>
    <dbReference type="NCBI Taxonomy" id="47858"/>
    <lineage>
        <taxon>Bacteria</taxon>
        <taxon>Bacillati</taxon>
        <taxon>Actinomycetota</taxon>
        <taxon>Actinomycetes</taxon>
        <taxon>Micromonosporales</taxon>
        <taxon>Micromonosporaceae</taxon>
        <taxon>Micromonospora</taxon>
    </lineage>
</organism>
<name>A0ABS3VUV2_MICEH</name>
<proteinExistence type="predicted"/>
<dbReference type="Pfam" id="PF09664">
    <property type="entry name" value="DUF2399"/>
    <property type="match status" value="1"/>
</dbReference>
<evidence type="ECO:0000313" key="2">
    <source>
        <dbReference type="EMBL" id="MBO4208275.1"/>
    </source>
</evidence>
<keyword evidence="3" id="KW-1185">Reference proteome</keyword>
<comment type="caution">
    <text evidence="2">The sequence shown here is derived from an EMBL/GenBank/DDBJ whole genome shotgun (WGS) entry which is preliminary data.</text>
</comment>
<dbReference type="EMBL" id="WVUH01000183">
    <property type="protein sequence ID" value="MBO4208275.1"/>
    <property type="molecule type" value="Genomic_DNA"/>
</dbReference>
<sequence>MLPRLTVTGPGDVLLVVENRQAAEAVCDARADLPVVWCHGQPPEAVVLMIVQAARLTSGVVICADADLGGVRITARIHDNLPSDATIHVVDVGTVPHDEGRPFNAHSRLQQLAQRPDEVGAFAPRCLHRGYAIEQEATARAALQAVLNSHPPA</sequence>
<gene>
    <name evidence="2" type="ORF">GSF22_20005</name>
</gene>
<reference evidence="2 3" key="1">
    <citation type="submission" date="2019-12" db="EMBL/GenBank/DDBJ databases">
        <title>Whole genome sequencing of endophytic Actinobacterium Micromonospora sp. MPMI6T.</title>
        <authorList>
            <person name="Evv R."/>
            <person name="Podile A.R."/>
        </authorList>
    </citation>
    <scope>NUCLEOTIDE SEQUENCE [LARGE SCALE GENOMIC DNA]</scope>
    <source>
        <strain evidence="2 3">MPMI6</strain>
    </source>
</reference>
<feature type="domain" description="DUF2399" evidence="1">
    <location>
        <begin position="8"/>
        <end position="81"/>
    </location>
</feature>
<protein>
    <submittedName>
        <fullName evidence="2">DUF2399 domain-containing protein</fullName>
    </submittedName>
</protein>
<dbReference type="InterPro" id="IPR024465">
    <property type="entry name" value="DUF2399"/>
</dbReference>
<evidence type="ECO:0000259" key="1">
    <source>
        <dbReference type="Pfam" id="PF09664"/>
    </source>
</evidence>
<evidence type="ECO:0000313" key="3">
    <source>
        <dbReference type="Proteomes" id="UP000823521"/>
    </source>
</evidence>
<accession>A0ABS3VUV2</accession>
<dbReference type="Proteomes" id="UP000823521">
    <property type="component" value="Unassembled WGS sequence"/>
</dbReference>
<dbReference type="RefSeq" id="WP_208815266.1">
    <property type="nucleotide sequence ID" value="NZ_WVUH01000183.1"/>
</dbReference>